<organism evidence="4 5">
    <name type="scientific">Clostridium aciditolerans</name>
    <dbReference type="NCBI Taxonomy" id="339861"/>
    <lineage>
        <taxon>Bacteria</taxon>
        <taxon>Bacillati</taxon>
        <taxon>Bacillota</taxon>
        <taxon>Clostridia</taxon>
        <taxon>Eubacteriales</taxon>
        <taxon>Clostridiaceae</taxon>
        <taxon>Clostridium</taxon>
    </lineage>
</organism>
<dbReference type="GO" id="GO:0016747">
    <property type="term" value="F:acyltransferase activity, transferring groups other than amino-acyl groups"/>
    <property type="evidence" value="ECO:0007669"/>
    <property type="project" value="InterPro"/>
</dbReference>
<evidence type="ECO:0000313" key="5">
    <source>
        <dbReference type="Proteomes" id="UP000622687"/>
    </source>
</evidence>
<feature type="domain" description="N-acetyltransferase" evidence="3">
    <location>
        <begin position="164"/>
        <end position="297"/>
    </location>
</feature>
<dbReference type="AlphaFoldDB" id="A0A934I1B1"/>
<gene>
    <name evidence="4" type="ORF">I6U51_17610</name>
</gene>
<sequence length="297" mass="34389">MSEKILNETISLKQYISEKEYKEINQLEELCCSQDKTNLKLELDYKLNIRRNSEIGLKEINEFLYYVEDILVAYLGISSFGGSNIGEINGMTHPDFRRKGLFKKIFELAMEECKKRNFNKVLLLSDGNSNSGVKFINSVCGEYDFSEYRMKLFNKTTLESTSSIRLRKAGKLDGKEISRQNAIFFNHSEEFECFLEEEEELNKITYMVELNERAIGKIAVSYSDDSTFISGFGILPNFRGKGYGKAALKEALRLINEKNIYEIELDVECKNNTALNLYKACGFEELSVMNYYKLQYF</sequence>
<evidence type="ECO:0000259" key="3">
    <source>
        <dbReference type="PROSITE" id="PS51186"/>
    </source>
</evidence>
<dbReference type="Gene3D" id="3.40.630.30">
    <property type="match status" value="2"/>
</dbReference>
<dbReference type="InterPro" id="IPR000182">
    <property type="entry name" value="GNAT_dom"/>
</dbReference>
<dbReference type="CDD" id="cd04301">
    <property type="entry name" value="NAT_SF"/>
    <property type="match status" value="2"/>
</dbReference>
<dbReference type="PANTHER" id="PTHR43420">
    <property type="entry name" value="ACETYLTRANSFERASE"/>
    <property type="match status" value="1"/>
</dbReference>
<dbReference type="RefSeq" id="WP_211143866.1">
    <property type="nucleotide sequence ID" value="NZ_JAEEGB010000026.1"/>
</dbReference>
<dbReference type="InterPro" id="IPR016181">
    <property type="entry name" value="Acyl_CoA_acyltransferase"/>
</dbReference>
<dbReference type="Pfam" id="PF00583">
    <property type="entry name" value="Acetyltransf_1"/>
    <property type="match status" value="2"/>
</dbReference>
<dbReference type="InterPro" id="IPR050680">
    <property type="entry name" value="YpeA/RimI_acetyltransf"/>
</dbReference>
<dbReference type="Proteomes" id="UP000622687">
    <property type="component" value="Unassembled WGS sequence"/>
</dbReference>
<name>A0A934I1B1_9CLOT</name>
<dbReference type="EMBL" id="JAEEGB010000026">
    <property type="protein sequence ID" value="MBI6874493.1"/>
    <property type="molecule type" value="Genomic_DNA"/>
</dbReference>
<reference evidence="4" key="1">
    <citation type="submission" date="2020-12" db="EMBL/GenBank/DDBJ databases">
        <title>Clostridium thailandense sp. nov., a novel acetogenic bacterium isolated from peat land soil in Thailand.</title>
        <authorList>
            <person name="Chaikitkaew S."/>
            <person name="Birkeland N.K."/>
        </authorList>
    </citation>
    <scope>NUCLEOTIDE SEQUENCE</scope>
    <source>
        <strain evidence="4">DSM 17425</strain>
    </source>
</reference>
<dbReference type="PROSITE" id="PS51186">
    <property type="entry name" value="GNAT"/>
    <property type="match status" value="2"/>
</dbReference>
<protein>
    <submittedName>
        <fullName evidence="4">GNAT family N-acetyltransferase</fullName>
    </submittedName>
</protein>
<feature type="domain" description="N-acetyltransferase" evidence="3">
    <location>
        <begin position="16"/>
        <end position="159"/>
    </location>
</feature>
<dbReference type="SUPFAM" id="SSF55729">
    <property type="entry name" value="Acyl-CoA N-acyltransferases (Nat)"/>
    <property type="match status" value="2"/>
</dbReference>
<comment type="caution">
    <text evidence="4">The sequence shown here is derived from an EMBL/GenBank/DDBJ whole genome shotgun (WGS) entry which is preliminary data.</text>
</comment>
<evidence type="ECO:0000256" key="2">
    <source>
        <dbReference type="ARBA" id="ARBA00023315"/>
    </source>
</evidence>
<accession>A0A934I1B1</accession>
<keyword evidence="2" id="KW-0012">Acyltransferase</keyword>
<keyword evidence="5" id="KW-1185">Reference proteome</keyword>
<evidence type="ECO:0000313" key="4">
    <source>
        <dbReference type="EMBL" id="MBI6874493.1"/>
    </source>
</evidence>
<keyword evidence="1" id="KW-0808">Transferase</keyword>
<evidence type="ECO:0000256" key="1">
    <source>
        <dbReference type="ARBA" id="ARBA00022679"/>
    </source>
</evidence>
<proteinExistence type="predicted"/>